<organism evidence="1 2">
    <name type="scientific">Paenibacillus mesotrionivorans</name>
    <dbReference type="NCBI Taxonomy" id="3160968"/>
    <lineage>
        <taxon>Bacteria</taxon>
        <taxon>Bacillati</taxon>
        <taxon>Bacillota</taxon>
        <taxon>Bacilli</taxon>
        <taxon>Bacillales</taxon>
        <taxon>Paenibacillaceae</taxon>
        <taxon>Paenibacillus</taxon>
    </lineage>
</organism>
<accession>A0ACC7NSZ8</accession>
<evidence type="ECO:0000313" key="2">
    <source>
        <dbReference type="Proteomes" id="UP001631969"/>
    </source>
</evidence>
<comment type="caution">
    <text evidence="1">The sequence shown here is derived from an EMBL/GenBank/DDBJ whole genome shotgun (WGS) entry which is preliminary data.</text>
</comment>
<proteinExistence type="predicted"/>
<name>A0ACC7NSZ8_9BACL</name>
<dbReference type="EMBL" id="JBJURJ010000003">
    <property type="protein sequence ID" value="MFM9327798.1"/>
    <property type="molecule type" value="Genomic_DNA"/>
</dbReference>
<reference evidence="1" key="1">
    <citation type="submission" date="2024-12" db="EMBL/GenBank/DDBJ databases">
        <authorList>
            <person name="Wu N."/>
        </authorList>
    </citation>
    <scope>NUCLEOTIDE SEQUENCE</scope>
    <source>
        <strain evidence="1">P15</strain>
    </source>
</reference>
<sequence length="70" mass="8281">MNIHETRDTERLGTEPGFRTDFEHAQRIEGGRPLQKVDWRHLPAFIRFIGIFLMTVMLIMLLFSIIVLVR</sequence>
<protein>
    <submittedName>
        <fullName evidence="1">Uncharacterized protein</fullName>
    </submittedName>
</protein>
<keyword evidence="2" id="KW-1185">Reference proteome</keyword>
<evidence type="ECO:0000313" key="1">
    <source>
        <dbReference type="EMBL" id="MFM9327798.1"/>
    </source>
</evidence>
<gene>
    <name evidence="1" type="ORF">ACI1P1_05720</name>
</gene>
<dbReference type="Proteomes" id="UP001631969">
    <property type="component" value="Unassembled WGS sequence"/>
</dbReference>